<sequence length="614" mass="59242">MRSRRLAIALAVVAGGAVLAPLIATPSQAAWTGNQWAYGPAISTSSTNCVTDTGYASTASGQFLSGSLLTTDLDNVAGVQGIRVGMDAAGTATPTPAAGSNGSTELDVMPPTYEAPLNVSALGGALPILNVSNLSAGLTDAGDLGALGQWAQTSGTGTAAGAAGLVTSQGGVDTQDTSGASGPSMPTVATLDLSGILGSAVTSAVADVKAEIGAVSASSQINGCAALESALWGTAPSPAQRAYQVSGLGLDLSAPSLGTVATQVGDTLGTVSSTVNSLEGLTGTLDNSVLGLVTGELGALGLNAVLDASATNSLTITLPNLQTALGTLLTAPLTDGVVTINVSTGDVYVDLTPLLGGADGLNDLAPNTELDLNAAVVSSLVARITTLLNGWTTNITSTLLNAIDSAPVTGGIGIAVNVLGGLYGGINVANVGLSAPAGTTLGGILSGATPLSTSTSEGTSTLLGTVLSLLGININSLLSGLLGTLTNATAAVQSALKTGLIAPITALGSTLSGITGPVISGAGSALGALPGVLSLMVNVEPDQPCPSTTGEAVPAWDPSCGELASASAYTRATADSTAQYLETALRVSVLDGGAVSALSLATASAGPVTLPSGG</sequence>
<keyword evidence="3" id="KW-1185">Reference proteome</keyword>
<evidence type="ECO:0000313" key="2">
    <source>
        <dbReference type="EMBL" id="MFC4243307.1"/>
    </source>
</evidence>
<keyword evidence="1" id="KW-0732">Signal</keyword>
<dbReference type="PROSITE" id="PS51318">
    <property type="entry name" value="TAT"/>
    <property type="match status" value="1"/>
</dbReference>
<evidence type="ECO:0000313" key="3">
    <source>
        <dbReference type="Proteomes" id="UP001595900"/>
    </source>
</evidence>
<accession>A0ABV8Q4G0</accession>
<dbReference type="InterPro" id="IPR047900">
    <property type="entry name" value="Choice_anch_G"/>
</dbReference>
<feature type="chain" id="PRO_5047381642" evidence="1">
    <location>
        <begin position="30"/>
        <end position="614"/>
    </location>
</feature>
<gene>
    <name evidence="2" type="ORF">ACFOYW_07970</name>
</gene>
<organism evidence="2 3">
    <name type="scientific">Gryllotalpicola reticulitermitis</name>
    <dbReference type="NCBI Taxonomy" id="1184153"/>
    <lineage>
        <taxon>Bacteria</taxon>
        <taxon>Bacillati</taxon>
        <taxon>Actinomycetota</taxon>
        <taxon>Actinomycetes</taxon>
        <taxon>Micrococcales</taxon>
        <taxon>Microbacteriaceae</taxon>
        <taxon>Gryllotalpicola</taxon>
    </lineage>
</organism>
<reference evidence="3" key="1">
    <citation type="journal article" date="2019" name="Int. J. Syst. Evol. Microbiol.">
        <title>The Global Catalogue of Microorganisms (GCM) 10K type strain sequencing project: providing services to taxonomists for standard genome sequencing and annotation.</title>
        <authorList>
            <consortium name="The Broad Institute Genomics Platform"/>
            <consortium name="The Broad Institute Genome Sequencing Center for Infectious Disease"/>
            <person name="Wu L."/>
            <person name="Ma J."/>
        </authorList>
    </citation>
    <scope>NUCLEOTIDE SEQUENCE [LARGE SCALE GENOMIC DNA]</scope>
    <source>
        <strain evidence="3">CGMCC 1.10363</strain>
    </source>
</reference>
<protein>
    <submittedName>
        <fullName evidence="2">Choice-of-anchor G family protein</fullName>
    </submittedName>
</protein>
<feature type="signal peptide" evidence="1">
    <location>
        <begin position="1"/>
        <end position="29"/>
    </location>
</feature>
<dbReference type="NCBIfam" id="NF033766">
    <property type="entry name" value="choice_anch_G"/>
    <property type="match status" value="1"/>
</dbReference>
<dbReference type="InterPro" id="IPR006311">
    <property type="entry name" value="TAT_signal"/>
</dbReference>
<dbReference type="RefSeq" id="WP_390228325.1">
    <property type="nucleotide sequence ID" value="NZ_JBHSCN010000005.1"/>
</dbReference>
<evidence type="ECO:0000256" key="1">
    <source>
        <dbReference type="SAM" id="SignalP"/>
    </source>
</evidence>
<dbReference type="Proteomes" id="UP001595900">
    <property type="component" value="Unassembled WGS sequence"/>
</dbReference>
<comment type="caution">
    <text evidence="2">The sequence shown here is derived from an EMBL/GenBank/DDBJ whole genome shotgun (WGS) entry which is preliminary data.</text>
</comment>
<proteinExistence type="predicted"/>
<dbReference type="EMBL" id="JBHSCN010000005">
    <property type="protein sequence ID" value="MFC4243307.1"/>
    <property type="molecule type" value="Genomic_DNA"/>
</dbReference>
<name>A0ABV8Q4G0_9MICO</name>